<sequence length="289" mass="33006">MKNELALSGERICEKVYPDLFENIGMIRGEYLIRELNQSVLNVVTQKKIGKYLEELCQLYADELVWYRFSELTITEANVLQGTRTQLEDQHPLFGLRGLRRLLEFSDEFLAELKVMVSVYQSHHNLCVFLPFVNDAAQLSEAIKFIRGNGFQGDIGCMIELPSAYFDLDNILQTGIKKIVIGMNDLTSFIFGAVREDQWHQMDSLIMSQIISDINDKATMMGVEIVVAGYLSKNLVKTLNGKGIKCVIHYNLIPEIFGREIAHPNHLVDIKKLTKEKIRAHELDLRAPD</sequence>
<evidence type="ECO:0000313" key="5">
    <source>
        <dbReference type="Proteomes" id="UP000501558"/>
    </source>
</evidence>
<proteinExistence type="inferred from homology"/>
<dbReference type="InterPro" id="IPR040442">
    <property type="entry name" value="Pyrv_kinase-like_dom_sf"/>
</dbReference>
<dbReference type="InterPro" id="IPR000121">
    <property type="entry name" value="PEP_util_C"/>
</dbReference>
<dbReference type="RefSeq" id="WP_167841337.1">
    <property type="nucleotide sequence ID" value="NZ_CP047628.1"/>
</dbReference>
<dbReference type="PANTHER" id="PTHR43030:SF1">
    <property type="entry name" value="PHOSPHOENOLPYRUVATE SYNTHASE"/>
    <property type="match status" value="1"/>
</dbReference>
<protein>
    <submittedName>
        <fullName evidence="4">PEP-utilizing enzyme, TIM barrel domain protein</fullName>
    </submittedName>
</protein>
<dbReference type="Proteomes" id="UP000501558">
    <property type="component" value="Chromosome"/>
</dbReference>
<dbReference type="PANTHER" id="PTHR43030">
    <property type="entry name" value="PHOSPHOENOLPYRUVATE SYNTHASE"/>
    <property type="match status" value="1"/>
</dbReference>
<evidence type="ECO:0000256" key="3">
    <source>
        <dbReference type="ARBA" id="ARBA00022840"/>
    </source>
</evidence>
<gene>
    <name evidence="4" type="ORF">GU334_05815</name>
</gene>
<dbReference type="Gene3D" id="3.20.20.60">
    <property type="entry name" value="Phosphoenolpyruvate-binding domains"/>
    <property type="match status" value="1"/>
</dbReference>
<dbReference type="InterPro" id="IPR006319">
    <property type="entry name" value="PEP_synth"/>
</dbReference>
<dbReference type="SUPFAM" id="SSF51621">
    <property type="entry name" value="Phosphoenolpyruvate/pyruvate domain"/>
    <property type="match status" value="1"/>
</dbReference>
<keyword evidence="2" id="KW-0547">Nucleotide-binding</keyword>
<name>A0A6H0UQR4_9LACT</name>
<evidence type="ECO:0000313" key="4">
    <source>
        <dbReference type="EMBL" id="QIW58450.1"/>
    </source>
</evidence>
<evidence type="ECO:0000256" key="1">
    <source>
        <dbReference type="ARBA" id="ARBA00007837"/>
    </source>
</evidence>
<dbReference type="AlphaFoldDB" id="A0A6H0UQR4"/>
<accession>A0A6H0UQR4</accession>
<organism evidence="4 5">
    <name type="scientific">Pseudolactococcus raffinolactis</name>
    <dbReference type="NCBI Taxonomy" id="1366"/>
    <lineage>
        <taxon>Bacteria</taxon>
        <taxon>Bacillati</taxon>
        <taxon>Bacillota</taxon>
        <taxon>Bacilli</taxon>
        <taxon>Lactobacillales</taxon>
        <taxon>Streptococcaceae</taxon>
        <taxon>Pseudolactococcus</taxon>
    </lineage>
</organism>
<comment type="similarity">
    <text evidence="1">Belongs to the PEP-utilizing enzyme family.</text>
</comment>
<dbReference type="EMBL" id="CP047628">
    <property type="protein sequence ID" value="QIW58450.1"/>
    <property type="molecule type" value="Genomic_DNA"/>
</dbReference>
<keyword evidence="3" id="KW-0067">ATP-binding</keyword>
<dbReference type="GO" id="GO:0008986">
    <property type="term" value="F:pyruvate, water dikinase activity"/>
    <property type="evidence" value="ECO:0007669"/>
    <property type="project" value="InterPro"/>
</dbReference>
<evidence type="ECO:0000256" key="2">
    <source>
        <dbReference type="ARBA" id="ARBA00022741"/>
    </source>
</evidence>
<dbReference type="Pfam" id="PF02896">
    <property type="entry name" value="PEP-utilizers_C"/>
    <property type="match status" value="1"/>
</dbReference>
<dbReference type="InterPro" id="IPR015813">
    <property type="entry name" value="Pyrv/PenolPyrv_kinase-like_dom"/>
</dbReference>
<dbReference type="GO" id="GO:0005524">
    <property type="term" value="F:ATP binding"/>
    <property type="evidence" value="ECO:0007669"/>
    <property type="project" value="UniProtKB-KW"/>
</dbReference>
<keyword evidence="5" id="KW-1185">Reference proteome</keyword>
<reference evidence="4 5" key="1">
    <citation type="submission" date="2019-12" db="EMBL/GenBank/DDBJ databases">
        <title>Whole genome sequences of Lactococcus raffinolactis strains isolated from sewage.</title>
        <authorList>
            <person name="Ybazeta G."/>
            <person name="Ross M."/>
            <person name="Brabant-Kirwan D."/>
            <person name="Saleh M."/>
            <person name="Dillon J.A."/>
            <person name="Splinter K."/>
            <person name="Nokhbeh R."/>
        </authorList>
    </citation>
    <scope>NUCLEOTIDE SEQUENCE [LARGE SCALE GENOMIC DNA]</scope>
    <source>
        <strain evidence="4 5">Lr_19_14</strain>
    </source>
</reference>